<gene>
    <name evidence="5" type="ORF">AAG570_012644</name>
</gene>
<dbReference type="SMART" id="SM00060">
    <property type="entry name" value="FN3"/>
    <property type="match status" value="3"/>
</dbReference>
<keyword evidence="1" id="KW-0732">Signal</keyword>
<sequence length="793" mass="88378">MDGRQLDPDCKLTPTPDKCCSALVCAQSVTPDRLGNGDAGCVYKNLTYKSGETFNDSCTAICHCEEDGHVSCKPRCAPSNMTGPSDQCLTLKDSNDPCCTVLYCDVNANDGPQENSMQRIKLISAFPANSSVAMLNFEKGLEVHKLTAEISFDKMMWTAAKLHDHQVEDLLPGKTYYIRVMSDGLYSNIVPITLPNMIMNSSVCEYKGKSYKRGDEFHDDCVAYCVCEKNGVGCATIECPTDFGLDVLDPQCLDWDTQPVDFIPTPPNCCPETVTCKDNGSCIYNGERFDNWAYIPDKLTGCEQKCYCEKGNITCQPRCSPVPAKPPHDMKCPQSMAILSHTPEDECCLAWTCSPHLGVTQQHLIPGFPVHPHDQNGITVHTLEAVDEHTVRLVLSVPRVFVGLLGRVELRYTSDTKNSDPSTWEQQDLAPPNDLIATSQLEFELGNLKPNTEYKIKVSVVMRGLHNSPASEILTVKTPGPGIQTMPLPSVIPVEADLRVEQLNSTWVTLIWRKFTDFEHQFIDGVQLRYKELDGKVYQATPLIHRAVTSYTIDDLKPESHYEVGIFFIPFPGQTTELQSHKTLQISTTMENDPYKFDLTVDVFNIKSTSVEVKWIGIPYPEDKYVNIFRVIYQNEGGREDTNTFKVAKRDSPANTLIQGLKPDNRYHLWLEAYLTNGKIKKSNVQDFTTKRGLSSPDDIRQAKSEGTPIQQETDYYGSLVGVSILAAIAILAALGLLYLLVHKRGHNKAPITAAVPRKPGPHTTAYDNPSYKVEIQRETVGTHNLIYGNKPL</sequence>
<keyword evidence="2" id="KW-0472">Membrane</keyword>
<dbReference type="PANTHER" id="PTHR11348:SF34">
    <property type="entry name" value="EPIDERMAL CELL SURFACE RECEPTOR-RELATED"/>
    <property type="match status" value="1"/>
</dbReference>
<proteinExistence type="predicted"/>
<evidence type="ECO:0000256" key="2">
    <source>
        <dbReference type="SAM" id="Phobius"/>
    </source>
</evidence>
<feature type="domain" description="VWFC" evidence="3">
    <location>
        <begin position="202"/>
        <end position="277"/>
    </location>
</feature>
<dbReference type="InterPro" id="IPR013783">
    <property type="entry name" value="Ig-like_fold"/>
</dbReference>
<name>A0ABD0YEI2_9HEMI</name>
<feature type="domain" description="Fibronectin type-III" evidence="4">
    <location>
        <begin position="377"/>
        <end position="481"/>
    </location>
</feature>
<dbReference type="InterPro" id="IPR001007">
    <property type="entry name" value="VWF_dom"/>
</dbReference>
<comment type="caution">
    <text evidence="5">The sequence shown here is derived from an EMBL/GenBank/DDBJ whole genome shotgun (WGS) entry which is preliminary data.</text>
</comment>
<dbReference type="EMBL" id="JBFDAA010000008">
    <property type="protein sequence ID" value="KAL1129700.1"/>
    <property type="molecule type" value="Genomic_DNA"/>
</dbReference>
<evidence type="ECO:0008006" key="7">
    <source>
        <dbReference type="Google" id="ProtNLM"/>
    </source>
</evidence>
<reference evidence="5 6" key="1">
    <citation type="submission" date="2024-07" db="EMBL/GenBank/DDBJ databases">
        <title>Chromosome-level genome assembly of the water stick insect Ranatra chinensis (Heteroptera: Nepidae).</title>
        <authorList>
            <person name="Liu X."/>
        </authorList>
    </citation>
    <scope>NUCLEOTIDE SEQUENCE [LARGE SCALE GENOMIC DNA]</scope>
    <source>
        <strain evidence="5">Cailab_2021Rc</strain>
        <tissue evidence="5">Muscle</tissue>
    </source>
</reference>
<feature type="transmembrane region" description="Helical" evidence="2">
    <location>
        <begin position="716"/>
        <end position="742"/>
    </location>
</feature>
<accession>A0ABD0YEI2</accession>
<evidence type="ECO:0000313" key="5">
    <source>
        <dbReference type="EMBL" id="KAL1129700.1"/>
    </source>
</evidence>
<protein>
    <recommendedName>
        <fullName evidence="7">Epidermal cell surface receptor</fullName>
    </recommendedName>
</protein>
<dbReference type="InterPro" id="IPR003961">
    <property type="entry name" value="FN3_dom"/>
</dbReference>
<dbReference type="InterPro" id="IPR050941">
    <property type="entry name" value="CCN"/>
</dbReference>
<dbReference type="PANTHER" id="PTHR11348">
    <property type="entry name" value="CONNECTIVE TISSUE GROWTH FACTOR-RELATED"/>
    <property type="match status" value="1"/>
</dbReference>
<dbReference type="InterPro" id="IPR036116">
    <property type="entry name" value="FN3_sf"/>
</dbReference>
<evidence type="ECO:0000259" key="4">
    <source>
        <dbReference type="PROSITE" id="PS50853"/>
    </source>
</evidence>
<dbReference type="Proteomes" id="UP001558652">
    <property type="component" value="Unassembled WGS sequence"/>
</dbReference>
<keyword evidence="6" id="KW-1185">Reference proteome</keyword>
<organism evidence="5 6">
    <name type="scientific">Ranatra chinensis</name>
    <dbReference type="NCBI Taxonomy" id="642074"/>
    <lineage>
        <taxon>Eukaryota</taxon>
        <taxon>Metazoa</taxon>
        <taxon>Ecdysozoa</taxon>
        <taxon>Arthropoda</taxon>
        <taxon>Hexapoda</taxon>
        <taxon>Insecta</taxon>
        <taxon>Pterygota</taxon>
        <taxon>Neoptera</taxon>
        <taxon>Paraneoptera</taxon>
        <taxon>Hemiptera</taxon>
        <taxon>Heteroptera</taxon>
        <taxon>Panheteroptera</taxon>
        <taxon>Nepomorpha</taxon>
        <taxon>Nepidae</taxon>
        <taxon>Ranatrinae</taxon>
        <taxon>Ranatra</taxon>
    </lineage>
</organism>
<dbReference type="CDD" id="cd00063">
    <property type="entry name" value="FN3"/>
    <property type="match status" value="3"/>
</dbReference>
<evidence type="ECO:0000313" key="6">
    <source>
        <dbReference type="Proteomes" id="UP001558652"/>
    </source>
</evidence>
<evidence type="ECO:0000259" key="3">
    <source>
        <dbReference type="PROSITE" id="PS50184"/>
    </source>
</evidence>
<dbReference type="SUPFAM" id="SSF57603">
    <property type="entry name" value="FnI-like domain"/>
    <property type="match status" value="1"/>
</dbReference>
<dbReference type="Gene3D" id="2.60.40.10">
    <property type="entry name" value="Immunoglobulins"/>
    <property type="match status" value="3"/>
</dbReference>
<evidence type="ECO:0000256" key="1">
    <source>
        <dbReference type="ARBA" id="ARBA00022729"/>
    </source>
</evidence>
<dbReference type="PROSITE" id="PS50853">
    <property type="entry name" value="FN3"/>
    <property type="match status" value="3"/>
</dbReference>
<dbReference type="AlphaFoldDB" id="A0ABD0YEI2"/>
<dbReference type="SMART" id="SM00214">
    <property type="entry name" value="VWC"/>
    <property type="match status" value="3"/>
</dbReference>
<feature type="domain" description="Fibronectin type-III" evidence="4">
    <location>
        <begin position="595"/>
        <end position="693"/>
    </location>
</feature>
<keyword evidence="2" id="KW-1133">Transmembrane helix</keyword>
<dbReference type="PROSITE" id="PS50184">
    <property type="entry name" value="VWFC_2"/>
    <property type="match status" value="2"/>
</dbReference>
<feature type="domain" description="Fibronectin type-III" evidence="4">
    <location>
        <begin position="494"/>
        <end position="593"/>
    </location>
</feature>
<feature type="domain" description="VWFC" evidence="3">
    <location>
        <begin position="280"/>
        <end position="354"/>
    </location>
</feature>
<keyword evidence="2" id="KW-0812">Transmembrane</keyword>
<dbReference type="SUPFAM" id="SSF49265">
    <property type="entry name" value="Fibronectin type III"/>
    <property type="match status" value="2"/>
</dbReference>